<dbReference type="OrthoDB" id="9803968at2"/>
<evidence type="ECO:0000313" key="9">
    <source>
        <dbReference type="Proteomes" id="UP000244810"/>
    </source>
</evidence>
<evidence type="ECO:0000256" key="3">
    <source>
        <dbReference type="ARBA" id="ARBA00051915"/>
    </source>
</evidence>
<dbReference type="PANTHER" id="PTHR43201">
    <property type="entry name" value="ACYL-COA SYNTHETASE"/>
    <property type="match status" value="1"/>
</dbReference>
<dbReference type="EC" id="6.2.1.44" evidence="4"/>
<sequence length="525" mass="56543">MTVSETPGSASFVPLYRDPVRFHAERRPQKIAIRDLSSGRAFSYAGLDQRVDRLAAHLRQVGLGPGDRVAVLSQNGPLVFEVQFGANRIGAVMVPLNMRLAVPELAYILADSGAALLIADAPFAETARQLASLPQLVGLRLLIADQTGGAEAYDRILAAEAERVAPYPATHDDPCMIIYTSGTTGRPKGAVITFGIMIWQYVNTTAICAVTHRTVELILLPLFHIGGLNANANNTLRAGGTILLSRVFDPAAALALLADPESGVNNVTGVPAQYQFMSYEPGFAEADFSHLDYAGIGGAPTPVPVIVQYAERNAPIFEGLGMTEAGPAIASIDVENVLRKRGSVGKPVICVDLRIVGPDGRDVPTGAVGEMWLRGPNLIRSYWNNPPGSENAFVDGWFRSGDMARLDDEGFLFIVDRLKDMYISGGENVYPAEVERVLQQVEGIREVAVFGVPHPRWGETGHAAVVLAPGSTLDEDRIIAICREALARYKLPSGVTFLEALPRNATGKIQKNVLRERFSPAEAQE</sequence>
<dbReference type="GO" id="GO:0006631">
    <property type="term" value="P:fatty acid metabolic process"/>
    <property type="evidence" value="ECO:0007669"/>
    <property type="project" value="TreeGrafter"/>
</dbReference>
<evidence type="ECO:0000313" key="8">
    <source>
        <dbReference type="EMBL" id="PVE47657.1"/>
    </source>
</evidence>
<dbReference type="AlphaFoldDB" id="A0A2T7USH0"/>
<keyword evidence="9" id="KW-1185">Reference proteome</keyword>
<evidence type="ECO:0000256" key="5">
    <source>
        <dbReference type="ARBA" id="ARBA00067668"/>
    </source>
</evidence>
<dbReference type="EMBL" id="QDDR01000004">
    <property type="protein sequence ID" value="PVE47657.1"/>
    <property type="molecule type" value="Genomic_DNA"/>
</dbReference>
<name>A0A2T7USH0_9RHOB</name>
<dbReference type="SUPFAM" id="SSF56801">
    <property type="entry name" value="Acetyl-CoA synthetase-like"/>
    <property type="match status" value="1"/>
</dbReference>
<evidence type="ECO:0000259" key="6">
    <source>
        <dbReference type="Pfam" id="PF00501"/>
    </source>
</evidence>
<evidence type="ECO:0000256" key="1">
    <source>
        <dbReference type="ARBA" id="ARBA00006432"/>
    </source>
</evidence>
<dbReference type="Gene3D" id="3.40.50.12780">
    <property type="entry name" value="N-terminal domain of ligase-like"/>
    <property type="match status" value="1"/>
</dbReference>
<comment type="catalytic activity">
    <reaction evidence="3">
        <text>3-(methylsulfanyl)propanoate + ATP + CoA = 3-(methylsulfanyl)propanoyl-CoA + AMP + diphosphate</text>
        <dbReference type="Rhea" id="RHEA:43052"/>
        <dbReference type="ChEBI" id="CHEBI:30616"/>
        <dbReference type="ChEBI" id="CHEBI:33019"/>
        <dbReference type="ChEBI" id="CHEBI:49016"/>
        <dbReference type="ChEBI" id="CHEBI:57287"/>
        <dbReference type="ChEBI" id="CHEBI:82815"/>
        <dbReference type="ChEBI" id="CHEBI:456215"/>
        <dbReference type="EC" id="6.2.1.44"/>
    </reaction>
    <physiologicalReaction direction="left-to-right" evidence="3">
        <dbReference type="Rhea" id="RHEA:43053"/>
    </physiologicalReaction>
</comment>
<dbReference type="CDD" id="cd17631">
    <property type="entry name" value="FACL_FadD13-like"/>
    <property type="match status" value="1"/>
</dbReference>
<evidence type="ECO:0000256" key="4">
    <source>
        <dbReference type="ARBA" id="ARBA00066616"/>
    </source>
</evidence>
<dbReference type="InterPro" id="IPR025110">
    <property type="entry name" value="AMP-bd_C"/>
</dbReference>
<dbReference type="InterPro" id="IPR000873">
    <property type="entry name" value="AMP-dep_synth/lig_dom"/>
</dbReference>
<dbReference type="RefSeq" id="WP_107751029.1">
    <property type="nucleotide sequence ID" value="NZ_QBKF01000003.1"/>
</dbReference>
<accession>A0A2T7USH0</accession>
<evidence type="ECO:0000256" key="2">
    <source>
        <dbReference type="ARBA" id="ARBA00022598"/>
    </source>
</evidence>
<proteinExistence type="inferred from homology"/>
<comment type="similarity">
    <text evidence="1">Belongs to the ATP-dependent AMP-binding enzyme family.</text>
</comment>
<protein>
    <recommendedName>
        <fullName evidence="5">3-methylmercaptopropionyl-CoA ligase</fullName>
        <ecNumber evidence="4">6.2.1.44</ecNumber>
    </recommendedName>
</protein>
<comment type="caution">
    <text evidence="8">The sequence shown here is derived from an EMBL/GenBank/DDBJ whole genome shotgun (WGS) entry which is preliminary data.</text>
</comment>
<dbReference type="InterPro" id="IPR045851">
    <property type="entry name" value="AMP-bd_C_sf"/>
</dbReference>
<dbReference type="InterPro" id="IPR042099">
    <property type="entry name" value="ANL_N_sf"/>
</dbReference>
<organism evidence="8 9">
    <name type="scientific">Pararhodobacter aggregans</name>
    <dbReference type="NCBI Taxonomy" id="404875"/>
    <lineage>
        <taxon>Bacteria</taxon>
        <taxon>Pseudomonadati</taxon>
        <taxon>Pseudomonadota</taxon>
        <taxon>Alphaproteobacteria</taxon>
        <taxon>Rhodobacterales</taxon>
        <taxon>Paracoccaceae</taxon>
        <taxon>Pararhodobacter</taxon>
    </lineage>
</organism>
<dbReference type="Gene3D" id="3.30.300.30">
    <property type="match status" value="1"/>
</dbReference>
<dbReference type="PROSITE" id="PS00455">
    <property type="entry name" value="AMP_BINDING"/>
    <property type="match status" value="1"/>
</dbReference>
<dbReference type="PANTHER" id="PTHR43201:SF5">
    <property type="entry name" value="MEDIUM-CHAIN ACYL-COA LIGASE ACSF2, MITOCHONDRIAL"/>
    <property type="match status" value="1"/>
</dbReference>
<dbReference type="Pfam" id="PF13193">
    <property type="entry name" value="AMP-binding_C"/>
    <property type="match status" value="1"/>
</dbReference>
<dbReference type="GO" id="GO:0031956">
    <property type="term" value="F:medium-chain fatty acid-CoA ligase activity"/>
    <property type="evidence" value="ECO:0007669"/>
    <property type="project" value="TreeGrafter"/>
</dbReference>
<dbReference type="Proteomes" id="UP000244810">
    <property type="component" value="Unassembled WGS sequence"/>
</dbReference>
<gene>
    <name evidence="8" type="ORF">DDE23_09435</name>
</gene>
<dbReference type="FunFam" id="3.30.300.30:FF:000008">
    <property type="entry name" value="2,3-dihydroxybenzoate-AMP ligase"/>
    <property type="match status" value="1"/>
</dbReference>
<evidence type="ECO:0000259" key="7">
    <source>
        <dbReference type="Pfam" id="PF13193"/>
    </source>
</evidence>
<reference evidence="8 9" key="1">
    <citation type="journal article" date="2011" name="Syst. Appl. Microbiol.">
        <title>Defluviimonas denitrificans gen. nov., sp. nov., and Pararhodobacter aggregans gen. nov., sp. nov., non-phototrophic Rhodobacteraceae from the biofilter of a marine aquaculture.</title>
        <authorList>
            <person name="Foesel B.U."/>
            <person name="Drake H.L."/>
            <person name="Schramm A."/>
        </authorList>
    </citation>
    <scope>NUCLEOTIDE SEQUENCE [LARGE SCALE GENOMIC DNA]</scope>
    <source>
        <strain evidence="8 9">D1-19</strain>
    </source>
</reference>
<feature type="domain" description="AMP-binding enzyme C-terminal" evidence="7">
    <location>
        <begin position="433"/>
        <end position="508"/>
    </location>
</feature>
<feature type="domain" description="AMP-dependent synthetase/ligase" evidence="6">
    <location>
        <begin position="23"/>
        <end position="383"/>
    </location>
</feature>
<keyword evidence="2 8" id="KW-0436">Ligase</keyword>
<dbReference type="Pfam" id="PF00501">
    <property type="entry name" value="AMP-binding"/>
    <property type="match status" value="1"/>
</dbReference>
<dbReference type="InterPro" id="IPR020845">
    <property type="entry name" value="AMP-binding_CS"/>
</dbReference>